<feature type="compositionally biased region" description="Low complexity" evidence="13">
    <location>
        <begin position="514"/>
        <end position="539"/>
    </location>
</feature>
<keyword evidence="5" id="KW-0677">Repeat</keyword>
<feature type="region of interest" description="Disordered" evidence="13">
    <location>
        <begin position="294"/>
        <end position="346"/>
    </location>
</feature>
<evidence type="ECO:0000256" key="13">
    <source>
        <dbReference type="SAM" id="MobiDB-lite"/>
    </source>
</evidence>
<feature type="coiled-coil region" evidence="12">
    <location>
        <begin position="752"/>
        <end position="779"/>
    </location>
</feature>
<evidence type="ECO:0000313" key="15">
    <source>
        <dbReference type="Proteomes" id="UP000014500"/>
    </source>
</evidence>
<feature type="coiled-coil region" evidence="12">
    <location>
        <begin position="690"/>
        <end position="720"/>
    </location>
</feature>
<keyword evidence="12" id="KW-0175">Coiled coil</keyword>
<evidence type="ECO:0000256" key="7">
    <source>
        <dbReference type="ARBA" id="ARBA00023212"/>
    </source>
</evidence>
<dbReference type="STRING" id="126957.T1J4N6"/>
<dbReference type="AlphaFoldDB" id="T1J4N6"/>
<feature type="compositionally biased region" description="Polar residues" evidence="13">
    <location>
        <begin position="498"/>
        <end position="513"/>
    </location>
</feature>
<evidence type="ECO:0000313" key="14">
    <source>
        <dbReference type="EnsemblMetazoa" id="SMAR008578-PA"/>
    </source>
</evidence>
<feature type="region of interest" description="Disordered" evidence="13">
    <location>
        <begin position="371"/>
        <end position="392"/>
    </location>
</feature>
<keyword evidence="7" id="KW-0206">Cytoskeleton</keyword>
<keyword evidence="6" id="KW-0970">Cilium biogenesis/degradation</keyword>
<feature type="compositionally biased region" description="Polar residues" evidence="13">
    <location>
        <begin position="473"/>
        <end position="491"/>
    </location>
</feature>
<dbReference type="FunFam" id="3.80.10.10:FF:000165">
    <property type="entry name" value="Centrosomal protein of 97 kDa"/>
    <property type="match status" value="1"/>
</dbReference>
<dbReference type="GO" id="GO:1902018">
    <property type="term" value="P:negative regulation of cilium assembly"/>
    <property type="evidence" value="ECO:0007669"/>
    <property type="project" value="TreeGrafter"/>
</dbReference>
<dbReference type="InterPro" id="IPR050576">
    <property type="entry name" value="Cilia_flagella_integrity"/>
</dbReference>
<name>T1J4N6_STRMM</name>
<dbReference type="eggNOG" id="KOG0531">
    <property type="taxonomic scope" value="Eukaryota"/>
</dbReference>
<protein>
    <recommendedName>
        <fullName evidence="10">Centrosomal protein of 97 kDa</fullName>
    </recommendedName>
    <alternativeName>
        <fullName evidence="8">Dynein axonemal assembly factor 1 homolog</fullName>
    </alternativeName>
    <alternativeName>
        <fullName evidence="11">Leucine-rich repeat and IQ domain-containing protein 2</fullName>
    </alternativeName>
</protein>
<dbReference type="PROSITE" id="PS51450">
    <property type="entry name" value="LRR"/>
    <property type="match status" value="3"/>
</dbReference>
<organism evidence="14 15">
    <name type="scientific">Strigamia maritima</name>
    <name type="common">European centipede</name>
    <name type="synonym">Geophilus maritimus</name>
    <dbReference type="NCBI Taxonomy" id="126957"/>
    <lineage>
        <taxon>Eukaryota</taxon>
        <taxon>Metazoa</taxon>
        <taxon>Ecdysozoa</taxon>
        <taxon>Arthropoda</taxon>
        <taxon>Myriapoda</taxon>
        <taxon>Chilopoda</taxon>
        <taxon>Pleurostigmophora</taxon>
        <taxon>Geophilomorpha</taxon>
        <taxon>Linotaeniidae</taxon>
        <taxon>Strigamia</taxon>
    </lineage>
</organism>
<feature type="region of interest" description="Disordered" evidence="13">
    <location>
        <begin position="983"/>
        <end position="1015"/>
    </location>
</feature>
<feature type="compositionally biased region" description="Basic and acidic residues" evidence="13">
    <location>
        <begin position="993"/>
        <end position="1008"/>
    </location>
</feature>
<dbReference type="PANTHER" id="PTHR45973:SF2">
    <property type="entry name" value="CENTROSOMAL PROTEIN OF 97 KDA"/>
    <property type="match status" value="1"/>
</dbReference>
<dbReference type="Gene3D" id="3.80.10.10">
    <property type="entry name" value="Ribonuclease Inhibitor"/>
    <property type="match status" value="2"/>
</dbReference>
<comment type="function">
    <text evidence="9">Acts as a key negative regulator of ciliogenesis in collaboration with CCP110 by capping the mother centriole thereby preventing cilia formation. Required for recruitment of CCP110 to the centrosome.</text>
</comment>
<evidence type="ECO:0000256" key="10">
    <source>
        <dbReference type="ARBA" id="ARBA00068862"/>
    </source>
</evidence>
<comment type="subcellular location">
    <subcellularLocation>
        <location evidence="2">Cytoplasm</location>
        <location evidence="2">Cytoskeleton</location>
        <location evidence="2">Microtubule organizing center</location>
        <location evidence="2">Centrosome</location>
    </subcellularLocation>
</comment>
<sequence length="1096" mass="121976">MAEKVEEESGILYLNNRNLKKLDKNDGLTPQTLVLDGNLLQRLDNLSAADNELVRMYGVSKLINLRILDLSQNNIVCVEGLKELPHLQWLNLAGNNIKAIDHLNTNSILEHLDLSDNNITHLSDISFLKVLTTLLLHKNKITTLRFASNYLSSSINILTLSENILTDINEVSYLSGLSSLEQLSIADNPCYRMTGENIGYDYRPFIINWCLRLRILDGYLVGPKESLKAEWLYSQGKGRHFRPGEHERVVAYLSQVCPLTGADDLQTEEDAKLSHILNKQKQHQMQLLEELSRPFHPSSSPMAIRSASARIEQSPSPSLRRKGFRNTSPRSIGGSPRDGRSSLSNSWSNKYSVELPAGLYVLDDQIRNDSEMTQSDTEYNRRPQSLFTKKSSSLTSDIMVQSFPGDSSRTLDSLTSETHYVPVPESMLSPDFRPLTTSPPQVYDIYNGDRSRPQSAKEYSRPRRIKYAPKSAINLSPSPSARGPSPNTSRSPVRPGTLSRSPTSQSYAANFTRSSSQGSAANFSRSSSGSAANFSRSPSQGSAINLSKSPSQGSFGSRGFPTVSLHPLNSKTSPVRPQQPERRLTEAFLNQRKGNIATNSPLLHRTAALRQLTKHKLMSSVAKKRHNLVEKIINLDTTSSADTSVSETESTDSEMSLSKLALVKEIASKRRSRIAPSKMVKEIIVTEKENVEMSEKKQNVELLKETAEELKIDLKNTETEKNAAVLIQAAWKGFHTRERDPLVKKMKDELRHRRTEEHIGQLTTELNKTRQELQHERQLRTLQIDTIRALWKEVQLLQKINTESKTSTCVNTRGNSLNDLSITSPIYQTDINQLFAARMAKSGTAEATRGSSEPPSSMQQIPKIMSQSMPAYPDEKNSEHTNVMVNQLAKTCEDLTNQVQHLHEALQVMSRIVFSPGSHQCNPMTRSVSSDISACSCPTWLNNLISQQMESLEMAGPASQSMVSSVMSTDSNADVEGLYHPLKFSPEMDEGSEESKSDVSDASKKKNPNETNRTASLVANNKCAISKNRHENLLQCGDAAFNNNNQTTPSEEDDCVITVQVLQAQVIEIQEVKQSPKTPEAPPVNHSGQGDDVNQD</sequence>
<dbReference type="PANTHER" id="PTHR45973">
    <property type="entry name" value="PROTEIN PHOSPHATASE 1 REGULATORY SUBUNIT SDS22-RELATED"/>
    <property type="match status" value="1"/>
</dbReference>
<dbReference type="PROSITE" id="PS50096">
    <property type="entry name" value="IQ"/>
    <property type="match status" value="1"/>
</dbReference>
<evidence type="ECO:0000256" key="2">
    <source>
        <dbReference type="ARBA" id="ARBA00004300"/>
    </source>
</evidence>
<evidence type="ECO:0000256" key="5">
    <source>
        <dbReference type="ARBA" id="ARBA00022737"/>
    </source>
</evidence>
<dbReference type="Proteomes" id="UP000014500">
    <property type="component" value="Unassembled WGS sequence"/>
</dbReference>
<evidence type="ECO:0000256" key="9">
    <source>
        <dbReference type="ARBA" id="ARBA00058656"/>
    </source>
</evidence>
<accession>T1J4N6</accession>
<reference evidence="14" key="2">
    <citation type="submission" date="2015-02" db="UniProtKB">
        <authorList>
            <consortium name="EnsemblMetazoa"/>
        </authorList>
    </citation>
    <scope>IDENTIFICATION</scope>
</reference>
<evidence type="ECO:0000256" key="8">
    <source>
        <dbReference type="ARBA" id="ARBA00024433"/>
    </source>
</evidence>
<feature type="region of interest" description="Disordered" evidence="13">
    <location>
        <begin position="1070"/>
        <end position="1096"/>
    </location>
</feature>
<evidence type="ECO:0000256" key="6">
    <source>
        <dbReference type="ARBA" id="ARBA00022794"/>
    </source>
</evidence>
<dbReference type="InterPro" id="IPR001611">
    <property type="entry name" value="Leu-rich_rpt"/>
</dbReference>
<dbReference type="InterPro" id="IPR032675">
    <property type="entry name" value="LRR_dom_sf"/>
</dbReference>
<dbReference type="SUPFAM" id="SSF52075">
    <property type="entry name" value="Outer arm dynein light chain 1"/>
    <property type="match status" value="1"/>
</dbReference>
<keyword evidence="3" id="KW-0963">Cytoplasm</keyword>
<dbReference type="EMBL" id="JH431846">
    <property type="status" value="NOT_ANNOTATED_CDS"/>
    <property type="molecule type" value="Genomic_DNA"/>
</dbReference>
<evidence type="ECO:0000256" key="1">
    <source>
        <dbReference type="ARBA" id="ARBA00003843"/>
    </source>
</evidence>
<dbReference type="PhylomeDB" id="T1J4N6"/>
<feature type="compositionally biased region" description="Polar residues" evidence="13">
    <location>
        <begin position="567"/>
        <end position="576"/>
    </location>
</feature>
<dbReference type="SMART" id="SM00365">
    <property type="entry name" value="LRR_SD22"/>
    <property type="match status" value="4"/>
</dbReference>
<dbReference type="SMART" id="SM00369">
    <property type="entry name" value="LRR_TYP"/>
    <property type="match status" value="3"/>
</dbReference>
<evidence type="ECO:0000256" key="11">
    <source>
        <dbReference type="ARBA" id="ARBA00076677"/>
    </source>
</evidence>
<comment type="function">
    <text evidence="1">Cilium-specific protein required for cilia structures.</text>
</comment>
<proteinExistence type="predicted"/>
<dbReference type="EnsemblMetazoa" id="SMAR008578-RA">
    <property type="protein sequence ID" value="SMAR008578-PA"/>
    <property type="gene ID" value="SMAR008578"/>
</dbReference>
<dbReference type="HOGENOM" id="CLU_283911_0_0_1"/>
<dbReference type="Pfam" id="PF14580">
    <property type="entry name" value="LRR_9"/>
    <property type="match status" value="1"/>
</dbReference>
<feature type="region of interest" description="Disordered" evidence="13">
    <location>
        <begin position="422"/>
        <end position="581"/>
    </location>
</feature>
<dbReference type="GO" id="GO:0030030">
    <property type="term" value="P:cell projection organization"/>
    <property type="evidence" value="ECO:0007669"/>
    <property type="project" value="UniProtKB-KW"/>
</dbReference>
<reference evidence="15" key="1">
    <citation type="submission" date="2011-05" db="EMBL/GenBank/DDBJ databases">
        <authorList>
            <person name="Richards S.R."/>
            <person name="Qu J."/>
            <person name="Jiang H."/>
            <person name="Jhangiani S.N."/>
            <person name="Agravi P."/>
            <person name="Goodspeed R."/>
            <person name="Gross S."/>
            <person name="Mandapat C."/>
            <person name="Jackson L."/>
            <person name="Mathew T."/>
            <person name="Pu L."/>
            <person name="Thornton R."/>
            <person name="Saada N."/>
            <person name="Wilczek-Boney K.B."/>
            <person name="Lee S."/>
            <person name="Kovar C."/>
            <person name="Wu Y."/>
            <person name="Scherer S.E."/>
            <person name="Worley K.C."/>
            <person name="Muzny D.M."/>
            <person name="Gibbs R."/>
        </authorList>
    </citation>
    <scope>NUCLEOTIDE SEQUENCE</scope>
    <source>
        <strain evidence="15">Brora</strain>
    </source>
</reference>
<feature type="compositionally biased region" description="Polar residues" evidence="13">
    <location>
        <begin position="540"/>
        <end position="555"/>
    </location>
</feature>
<evidence type="ECO:0000256" key="3">
    <source>
        <dbReference type="ARBA" id="ARBA00022490"/>
    </source>
</evidence>
<keyword evidence="15" id="KW-1185">Reference proteome</keyword>
<keyword evidence="4" id="KW-0433">Leucine-rich repeat</keyword>
<dbReference type="GO" id="GO:0005813">
    <property type="term" value="C:centrosome"/>
    <property type="evidence" value="ECO:0007669"/>
    <property type="project" value="UniProtKB-SubCell"/>
</dbReference>
<dbReference type="InterPro" id="IPR003591">
    <property type="entry name" value="Leu-rich_rpt_typical-subtyp"/>
</dbReference>
<evidence type="ECO:0000256" key="4">
    <source>
        <dbReference type="ARBA" id="ARBA00022614"/>
    </source>
</evidence>
<evidence type="ECO:0000256" key="12">
    <source>
        <dbReference type="SAM" id="Coils"/>
    </source>
</evidence>